<dbReference type="PANTHER" id="PTHR34351:SF1">
    <property type="entry name" value="SLR1927 PROTEIN"/>
    <property type="match status" value="1"/>
</dbReference>
<dbReference type="Proteomes" id="UP000592181">
    <property type="component" value="Unassembled WGS sequence"/>
</dbReference>
<evidence type="ECO:0000259" key="3">
    <source>
        <dbReference type="Pfam" id="PF01882"/>
    </source>
</evidence>
<name>A0A852XDJ1_9MICO</name>
<dbReference type="RefSeq" id="WP_179462036.1">
    <property type="nucleotide sequence ID" value="NZ_JACBZX010000001.1"/>
</dbReference>
<keyword evidence="5" id="KW-1185">Reference proteome</keyword>
<dbReference type="AlphaFoldDB" id="A0A852XDJ1"/>
<accession>A0A852XDJ1</accession>
<reference evidence="4 5" key="1">
    <citation type="submission" date="2020-07" db="EMBL/GenBank/DDBJ databases">
        <title>Sequencing the genomes of 1000 actinobacteria strains.</title>
        <authorList>
            <person name="Klenk H.-P."/>
        </authorList>
    </citation>
    <scope>NUCLEOTIDE SEQUENCE [LARGE SCALE GENOMIC DNA]</scope>
    <source>
        <strain evidence="4 5">DSM 24723</strain>
    </source>
</reference>
<keyword evidence="2" id="KW-1133">Transmembrane helix</keyword>
<protein>
    <recommendedName>
        <fullName evidence="3">DUF58 domain-containing protein</fullName>
    </recommendedName>
</protein>
<gene>
    <name evidence="4" type="ORF">BJY28_001014</name>
</gene>
<sequence>MSSSRRPPTPEPPRGRGRVPAQEPVEPVRQDPVPTGDERLQEMASAVQQRARGNRRTVTLPGAPVTAYRGTQQAGRAVARGAVAADARVRRTWLGGHLDWITRLGWSTLALGLACGLLAVLLGWVELALVAVLAVMVVVLCVAAAVGRHRADVELSVVPARVDIGERCRGRVVITNASRRTMLPSLVRLPVGGQESVFVVPLLRRRARHSHTFEVDTGRRGVVPVGPPRTEHGDPLGITRRVKTFGGTTSVHVHPRRVALESGAHGLLVDLEGQATPKTSMADITFHALRDYEPGDDRRYVHWRSSAKHGRLLVRQFQETRRSHLSVVVDTDPAMYPAGGEDDVETAISVAASLMVQSIVDEQEATVVCRDRSASRTTVPLVLDALTTASTGRVDLVRSARQAVALAPDSSVAVLVSGPGRAFLELQQCLGEFETEVHTVVVVVDPGAAVGLRRLRGLVVVTITALEDLSRVRSGLAPA</sequence>
<dbReference type="Pfam" id="PF01882">
    <property type="entry name" value="DUF58"/>
    <property type="match status" value="1"/>
</dbReference>
<feature type="region of interest" description="Disordered" evidence="1">
    <location>
        <begin position="218"/>
        <end position="237"/>
    </location>
</feature>
<evidence type="ECO:0000313" key="5">
    <source>
        <dbReference type="Proteomes" id="UP000592181"/>
    </source>
</evidence>
<feature type="domain" description="DUF58" evidence="3">
    <location>
        <begin position="289"/>
        <end position="372"/>
    </location>
</feature>
<dbReference type="PANTHER" id="PTHR34351">
    <property type="entry name" value="SLR1927 PROTEIN-RELATED"/>
    <property type="match status" value="1"/>
</dbReference>
<feature type="transmembrane region" description="Helical" evidence="2">
    <location>
        <begin position="100"/>
        <end position="121"/>
    </location>
</feature>
<feature type="region of interest" description="Disordered" evidence="1">
    <location>
        <begin position="1"/>
        <end position="38"/>
    </location>
</feature>
<feature type="transmembrane region" description="Helical" evidence="2">
    <location>
        <begin position="127"/>
        <end position="146"/>
    </location>
</feature>
<comment type="caution">
    <text evidence="4">The sequence shown here is derived from an EMBL/GenBank/DDBJ whole genome shotgun (WGS) entry which is preliminary data.</text>
</comment>
<dbReference type="EMBL" id="JACBZX010000001">
    <property type="protein sequence ID" value="NYG36545.1"/>
    <property type="molecule type" value="Genomic_DNA"/>
</dbReference>
<keyword evidence="2" id="KW-0472">Membrane</keyword>
<evidence type="ECO:0000256" key="2">
    <source>
        <dbReference type="SAM" id="Phobius"/>
    </source>
</evidence>
<dbReference type="InterPro" id="IPR002881">
    <property type="entry name" value="DUF58"/>
</dbReference>
<evidence type="ECO:0000313" key="4">
    <source>
        <dbReference type="EMBL" id="NYG36545.1"/>
    </source>
</evidence>
<keyword evidence="2" id="KW-0812">Transmembrane</keyword>
<organism evidence="4 5">
    <name type="scientific">Janibacter alkaliphilus</name>
    <dbReference type="NCBI Taxonomy" id="1069963"/>
    <lineage>
        <taxon>Bacteria</taxon>
        <taxon>Bacillati</taxon>
        <taxon>Actinomycetota</taxon>
        <taxon>Actinomycetes</taxon>
        <taxon>Micrococcales</taxon>
        <taxon>Intrasporangiaceae</taxon>
        <taxon>Janibacter</taxon>
    </lineage>
</organism>
<proteinExistence type="predicted"/>
<evidence type="ECO:0000256" key="1">
    <source>
        <dbReference type="SAM" id="MobiDB-lite"/>
    </source>
</evidence>